<dbReference type="InterPro" id="IPR000860">
    <property type="entry name" value="HemC"/>
</dbReference>
<dbReference type="InterPro" id="IPR022417">
    <property type="entry name" value="Porphobilin_deaminase_N"/>
</dbReference>
<comment type="function">
    <text evidence="1 8">Tetrapolymerization of the monopyrrole PBG into the hydroxymethylbilane pre-uroporphyrinogen in several discrete steps.</text>
</comment>
<dbReference type="HAMAP" id="MF_00260">
    <property type="entry name" value="Porphobil_deam"/>
    <property type="match status" value="1"/>
</dbReference>
<protein>
    <recommendedName>
        <fullName evidence="8">Porphobilinogen deaminase</fullName>
        <shortName evidence="8">PBG</shortName>
        <ecNumber evidence="8">2.5.1.61</ecNumber>
    </recommendedName>
    <alternativeName>
        <fullName evidence="8">Hydroxymethylbilane synthase</fullName>
        <shortName evidence="8">HMBS</shortName>
    </alternativeName>
    <alternativeName>
        <fullName evidence="8">Pre-uroporphyrinogen synthase</fullName>
    </alternativeName>
</protein>
<reference evidence="11 12" key="1">
    <citation type="submission" date="2014-09" db="EMBL/GenBank/DDBJ databases">
        <title>Sporocytophaga myxococcoides PG-01 genome sequencing.</title>
        <authorList>
            <person name="Liu L."/>
            <person name="Gao P.J."/>
            <person name="Chen G.J."/>
            <person name="Wang L.S."/>
        </authorList>
    </citation>
    <scope>NUCLEOTIDE SEQUENCE [LARGE SCALE GENOMIC DNA]</scope>
    <source>
        <strain evidence="11 12">PG-01</strain>
    </source>
</reference>
<dbReference type="SUPFAM" id="SSF54782">
    <property type="entry name" value="Porphobilinogen deaminase (hydroxymethylbilane synthase), C-terminal domain"/>
    <property type="match status" value="1"/>
</dbReference>
<keyword evidence="6 8" id="KW-0627">Porphyrin biosynthesis</keyword>
<evidence type="ECO:0000256" key="8">
    <source>
        <dbReference type="HAMAP-Rule" id="MF_00260"/>
    </source>
</evidence>
<evidence type="ECO:0000256" key="7">
    <source>
        <dbReference type="ARBA" id="ARBA00048169"/>
    </source>
</evidence>
<comment type="cofactor">
    <cofactor evidence="8">
        <name>dipyrromethane</name>
        <dbReference type="ChEBI" id="CHEBI:60342"/>
    </cofactor>
    <text evidence="8">Binds 1 dipyrromethane group covalently.</text>
</comment>
<dbReference type="InterPro" id="IPR036803">
    <property type="entry name" value="Porphobilinogen_deaminase_C_sf"/>
</dbReference>
<comment type="similarity">
    <text evidence="3 8">Belongs to the HMBS family.</text>
</comment>
<evidence type="ECO:0000259" key="9">
    <source>
        <dbReference type="Pfam" id="PF01379"/>
    </source>
</evidence>
<evidence type="ECO:0000313" key="12">
    <source>
        <dbReference type="Proteomes" id="UP000030185"/>
    </source>
</evidence>
<dbReference type="PANTHER" id="PTHR11557:SF0">
    <property type="entry name" value="PORPHOBILINOGEN DEAMINASE"/>
    <property type="match status" value="1"/>
</dbReference>
<evidence type="ECO:0000256" key="6">
    <source>
        <dbReference type="ARBA" id="ARBA00023244"/>
    </source>
</evidence>
<dbReference type="EC" id="2.5.1.61" evidence="8"/>
<evidence type="ECO:0000256" key="1">
    <source>
        <dbReference type="ARBA" id="ARBA00002869"/>
    </source>
</evidence>
<organism evidence="11 12">
    <name type="scientific">Sporocytophaga myxococcoides</name>
    <dbReference type="NCBI Taxonomy" id="153721"/>
    <lineage>
        <taxon>Bacteria</taxon>
        <taxon>Pseudomonadati</taxon>
        <taxon>Bacteroidota</taxon>
        <taxon>Cytophagia</taxon>
        <taxon>Cytophagales</taxon>
        <taxon>Cytophagaceae</taxon>
        <taxon>Sporocytophaga</taxon>
    </lineage>
</organism>
<dbReference type="SUPFAM" id="SSF53850">
    <property type="entry name" value="Periplasmic binding protein-like II"/>
    <property type="match status" value="1"/>
</dbReference>
<dbReference type="Gene3D" id="3.40.190.10">
    <property type="entry name" value="Periplasmic binding protein-like II"/>
    <property type="match status" value="2"/>
</dbReference>
<dbReference type="NCBIfam" id="TIGR00212">
    <property type="entry name" value="hemC"/>
    <property type="match status" value="1"/>
</dbReference>
<dbReference type="GO" id="GO:0005737">
    <property type="term" value="C:cytoplasm"/>
    <property type="evidence" value="ECO:0007669"/>
    <property type="project" value="UniProtKB-UniRule"/>
</dbReference>
<dbReference type="Gene3D" id="3.30.160.40">
    <property type="entry name" value="Porphobilinogen deaminase, C-terminal domain"/>
    <property type="match status" value="1"/>
</dbReference>
<dbReference type="GO" id="GO:0006782">
    <property type="term" value="P:protoporphyrinogen IX biosynthetic process"/>
    <property type="evidence" value="ECO:0007669"/>
    <property type="project" value="UniProtKB-UniRule"/>
</dbReference>
<evidence type="ECO:0000256" key="2">
    <source>
        <dbReference type="ARBA" id="ARBA00004735"/>
    </source>
</evidence>
<dbReference type="Proteomes" id="UP000030185">
    <property type="component" value="Unassembled WGS sequence"/>
</dbReference>
<name>A0A098LCN2_9BACT</name>
<gene>
    <name evidence="8" type="primary">hemC</name>
    <name evidence="11" type="ORF">MYP_1066</name>
</gene>
<dbReference type="PIRSF" id="PIRSF001438">
    <property type="entry name" value="4pyrrol_synth_OHMeBilane_synth"/>
    <property type="match status" value="1"/>
</dbReference>
<keyword evidence="12" id="KW-1185">Reference proteome</keyword>
<feature type="modified residue" description="S-(dipyrrolylmethanemethyl)cysteine" evidence="8">
    <location>
        <position position="241"/>
    </location>
</feature>
<dbReference type="STRING" id="153721.MYP_1066"/>
<dbReference type="GO" id="GO:0004418">
    <property type="term" value="F:hydroxymethylbilane synthase activity"/>
    <property type="evidence" value="ECO:0007669"/>
    <property type="project" value="UniProtKB-UniRule"/>
</dbReference>
<comment type="catalytic activity">
    <reaction evidence="7 8">
        <text>4 porphobilinogen + H2O = hydroxymethylbilane + 4 NH4(+)</text>
        <dbReference type="Rhea" id="RHEA:13185"/>
        <dbReference type="ChEBI" id="CHEBI:15377"/>
        <dbReference type="ChEBI" id="CHEBI:28938"/>
        <dbReference type="ChEBI" id="CHEBI:57845"/>
        <dbReference type="ChEBI" id="CHEBI:58126"/>
        <dbReference type="EC" id="2.5.1.61"/>
    </reaction>
</comment>
<dbReference type="OrthoDB" id="9810298at2"/>
<evidence type="ECO:0000256" key="3">
    <source>
        <dbReference type="ARBA" id="ARBA00005638"/>
    </source>
</evidence>
<comment type="subunit">
    <text evidence="4 8">Monomer.</text>
</comment>
<evidence type="ECO:0000256" key="4">
    <source>
        <dbReference type="ARBA" id="ARBA00011245"/>
    </source>
</evidence>
<proteinExistence type="inferred from homology"/>
<keyword evidence="5 8" id="KW-0808">Transferase</keyword>
<dbReference type="EMBL" id="BBLT01000002">
    <property type="protein sequence ID" value="GAL83838.1"/>
    <property type="molecule type" value="Genomic_DNA"/>
</dbReference>
<comment type="caution">
    <text evidence="11">The sequence shown here is derived from an EMBL/GenBank/DDBJ whole genome shotgun (WGS) entry which is preliminary data.</text>
</comment>
<dbReference type="PRINTS" id="PR00151">
    <property type="entry name" value="PORPHBDMNASE"/>
</dbReference>
<accession>A0A098LCN2</accession>
<dbReference type="RefSeq" id="WP_045459520.1">
    <property type="nucleotide sequence ID" value="NZ_BBLT01000002.1"/>
</dbReference>
<dbReference type="PANTHER" id="PTHR11557">
    <property type="entry name" value="PORPHOBILINOGEN DEAMINASE"/>
    <property type="match status" value="1"/>
</dbReference>
<dbReference type="eggNOG" id="COG0181">
    <property type="taxonomic scope" value="Bacteria"/>
</dbReference>
<comment type="miscellaneous">
    <text evidence="8">The porphobilinogen subunits are added to the dipyrromethane group.</text>
</comment>
<dbReference type="InterPro" id="IPR022418">
    <property type="entry name" value="Porphobilinogen_deaminase_C"/>
</dbReference>
<dbReference type="FunFam" id="3.40.190.10:FF:000005">
    <property type="entry name" value="Porphobilinogen deaminase"/>
    <property type="match status" value="1"/>
</dbReference>
<feature type="domain" description="Porphobilinogen deaminase C-terminal" evidence="10">
    <location>
        <begin position="225"/>
        <end position="295"/>
    </location>
</feature>
<evidence type="ECO:0000259" key="10">
    <source>
        <dbReference type="Pfam" id="PF03900"/>
    </source>
</evidence>
<feature type="domain" description="Porphobilinogen deaminase N-terminal" evidence="9">
    <location>
        <begin position="5"/>
        <end position="204"/>
    </location>
</feature>
<dbReference type="AlphaFoldDB" id="A0A098LCN2"/>
<comment type="pathway">
    <text evidence="2">Porphyrin-containing compound metabolism; protoporphyrin-IX biosynthesis; coproporphyrinogen-III from 5-aminolevulinate: step 2/4.</text>
</comment>
<dbReference type="Pfam" id="PF03900">
    <property type="entry name" value="Porphobil_deamC"/>
    <property type="match status" value="1"/>
</dbReference>
<evidence type="ECO:0000256" key="5">
    <source>
        <dbReference type="ARBA" id="ARBA00022679"/>
    </source>
</evidence>
<dbReference type="Pfam" id="PF01379">
    <property type="entry name" value="Porphobil_deam"/>
    <property type="match status" value="1"/>
</dbReference>
<sequence>MESKIRIGTRASKLAMWQTEYVAGVLNNAGYETEILKIETKGDKQLASAFSEIGTKGIFTEEIEVQLKDGSLDIAVHSAKDMQTDLGPELEIIAFTEREKPNDVLVSFDKSFALEDLSRVLVGTSSTRRKALLKHYFPHLSTTDARGNLQTRLKKMEDGLFPAMILAFAGMHRMGYNEFIVKELPVDIFTPAVGQGSIAIEAASSLSSDKKDIIRKLLNHIPTETCLIAERAFLNKLEGGCSIPVFGLGTIEGDLLKLRGGVVSPDGSEIVRKEIVGTQTDARKLGLQLAEEVLNSGGKEILKALKK</sequence>
<evidence type="ECO:0000313" key="11">
    <source>
        <dbReference type="EMBL" id="GAL83838.1"/>
    </source>
</evidence>